<reference evidence="3 4" key="1">
    <citation type="submission" date="2020-07" db="EMBL/GenBank/DDBJ databases">
        <title>Sequencing the genomes of 1000 actinobacteria strains.</title>
        <authorList>
            <person name="Klenk H.-P."/>
        </authorList>
    </citation>
    <scope>NUCLEOTIDE SEQUENCE [LARGE SCALE GENOMIC DNA]</scope>
    <source>
        <strain evidence="3 4">DSM 100723</strain>
    </source>
</reference>
<dbReference type="InterPro" id="IPR019251">
    <property type="entry name" value="DUF2231_TM"/>
</dbReference>
<evidence type="ECO:0000256" key="1">
    <source>
        <dbReference type="SAM" id="Phobius"/>
    </source>
</evidence>
<keyword evidence="1" id="KW-1133">Transmembrane helix</keyword>
<evidence type="ECO:0000313" key="4">
    <source>
        <dbReference type="Proteomes" id="UP000523079"/>
    </source>
</evidence>
<keyword evidence="4" id="KW-1185">Reference proteome</keyword>
<dbReference type="EMBL" id="JACGWT010000004">
    <property type="protein sequence ID" value="MBA8795172.1"/>
    <property type="molecule type" value="Genomic_DNA"/>
</dbReference>
<gene>
    <name evidence="3" type="ORF">FHX74_002800</name>
</gene>
<comment type="caution">
    <text evidence="3">The sequence shown here is derived from an EMBL/GenBank/DDBJ whole genome shotgun (WGS) entry which is preliminary data.</text>
</comment>
<keyword evidence="1" id="KW-0812">Transmembrane</keyword>
<name>A0A7W3ITV3_9ACTN</name>
<sequence>MTVSGLPLHPLLVHAVVVLMPLTAIAAVLHAVWPVAARRLGVVTPLAALVVLVLTPITKEAGEALQRQLGIGVAQHAAYGDRLVIWAIGLFVVAVAVWLFHGPVLASRREAMAAGTVTGIRVGLAVVTVVVAVGSIVWVFLTGDSGARAVWGAATGS</sequence>
<feature type="transmembrane region" description="Helical" evidence="1">
    <location>
        <begin position="83"/>
        <end position="101"/>
    </location>
</feature>
<feature type="transmembrane region" description="Helical" evidence="1">
    <location>
        <begin position="40"/>
        <end position="58"/>
    </location>
</feature>
<feature type="transmembrane region" description="Helical" evidence="1">
    <location>
        <begin position="12"/>
        <end position="33"/>
    </location>
</feature>
<dbReference type="Proteomes" id="UP000523079">
    <property type="component" value="Unassembled WGS sequence"/>
</dbReference>
<protein>
    <submittedName>
        <fullName evidence="3">Polyferredoxin</fullName>
    </submittedName>
</protein>
<dbReference type="AlphaFoldDB" id="A0A7W3ITV3"/>
<dbReference type="RefSeq" id="WP_182560762.1">
    <property type="nucleotide sequence ID" value="NZ_JACGWT010000004.1"/>
</dbReference>
<proteinExistence type="predicted"/>
<evidence type="ECO:0000259" key="2">
    <source>
        <dbReference type="Pfam" id="PF09990"/>
    </source>
</evidence>
<organism evidence="3 4">
    <name type="scientific">Microlunatus kandeliicorticis</name>
    <dbReference type="NCBI Taxonomy" id="1759536"/>
    <lineage>
        <taxon>Bacteria</taxon>
        <taxon>Bacillati</taxon>
        <taxon>Actinomycetota</taxon>
        <taxon>Actinomycetes</taxon>
        <taxon>Propionibacteriales</taxon>
        <taxon>Propionibacteriaceae</taxon>
        <taxon>Microlunatus</taxon>
    </lineage>
</organism>
<feature type="domain" description="DUF2231" evidence="2">
    <location>
        <begin position="5"/>
        <end position="154"/>
    </location>
</feature>
<keyword evidence="1" id="KW-0472">Membrane</keyword>
<accession>A0A7W3ITV3</accession>
<dbReference type="Pfam" id="PF09990">
    <property type="entry name" value="DUF2231"/>
    <property type="match status" value="1"/>
</dbReference>
<feature type="transmembrane region" description="Helical" evidence="1">
    <location>
        <begin position="122"/>
        <end position="141"/>
    </location>
</feature>
<evidence type="ECO:0000313" key="3">
    <source>
        <dbReference type="EMBL" id="MBA8795172.1"/>
    </source>
</evidence>